<evidence type="ECO:0000313" key="16">
    <source>
        <dbReference type="Proteomes" id="UP000277580"/>
    </source>
</evidence>
<dbReference type="FunCoup" id="A0A3N4L8U5">
    <property type="interactions" value="181"/>
</dbReference>
<dbReference type="Proteomes" id="UP000277580">
    <property type="component" value="Unassembled WGS sequence"/>
</dbReference>
<evidence type="ECO:0000256" key="6">
    <source>
        <dbReference type="ARBA" id="ARBA00022927"/>
    </source>
</evidence>
<dbReference type="InterPro" id="IPR011993">
    <property type="entry name" value="PH-like_dom_sf"/>
</dbReference>
<dbReference type="FunFam" id="2.30.29.30:FF:000264">
    <property type="entry name" value="Potential exocyst complex component Exo84"/>
    <property type="match status" value="1"/>
</dbReference>
<feature type="region of interest" description="Disordered" evidence="13">
    <location>
        <begin position="1"/>
        <end position="46"/>
    </location>
</feature>
<evidence type="ECO:0000256" key="10">
    <source>
        <dbReference type="ARBA" id="ARBA00065378"/>
    </source>
</evidence>
<feature type="domain" description="Exocyst component Exo84 C-terminal" evidence="14">
    <location>
        <begin position="432"/>
        <end position="633"/>
    </location>
</feature>
<evidence type="ECO:0000256" key="9">
    <source>
        <dbReference type="ARBA" id="ARBA00057052"/>
    </source>
</evidence>
<evidence type="ECO:0000256" key="11">
    <source>
        <dbReference type="ARBA" id="ARBA00071741"/>
    </source>
</evidence>
<evidence type="ECO:0000256" key="5">
    <source>
        <dbReference type="ARBA" id="ARBA00022483"/>
    </source>
</evidence>
<dbReference type="InParanoid" id="A0A3N4L8U5"/>
<feature type="region of interest" description="Disordered" evidence="13">
    <location>
        <begin position="199"/>
        <end position="219"/>
    </location>
</feature>
<keyword evidence="5" id="KW-0268">Exocytosis</keyword>
<dbReference type="SUPFAM" id="SSF74788">
    <property type="entry name" value="Cullin repeat-like"/>
    <property type="match status" value="1"/>
</dbReference>
<keyword evidence="8" id="KW-0968">Cytoplasmic vesicle</keyword>
<comment type="similarity">
    <text evidence="2">Belongs to the EXO84 family.</text>
</comment>
<sequence>MDKERSKGLSLRKKSGKGGKSTKPIIGPPRQVPMPPMPGAKLDTTPSIPLQVRSRDKEKVADLVKRRMSTRFPLPVEGVGKLPPMPTIPAMPSINAGAGAKLPVKSTVRNDVDLDLNMFRDPAFNPDTFVTAVLANASDEEIKDYQRRLKEIRNRTSSDLQKNVFVNRTQFILISKEIDKLKTEMRALRSLLTDLHNTTSSLKTDSENSMSNSDIKSRKAANRSSVADLTALHMSHLQALWKQVEGAQKFLPSVPGRHIILESRHWIELNAATWKPRRIVHMVLLNDHLLIATVKKKRQENNNSASPQIKNVAERCWPLAEIEMVDLSPSDSKKGQVLNAVNLRVGKESFVYQNEEITKKVELLRQFKKSADELRKALRAESEDNLRRRDSMTFLAGRDPKLLEKGDLLNSLSAHGSTSALFTVEGQTRNLRWVETQMDELDEKIAHREFEEAVTSVEKLRQLALTLAKNNALVAELINFKLDERASRLAGIITTDLTENPAKKSTVKGNVQWLIRLDFEDRAREAFLEAKSAVIQKRTRQVRFEGDVPLYISQVALVQFTLIKNTVEIYNSCFEYRLASALVKWAKDRVEDYMELFDRQLEAVAEENKVFEDCMEITRQHSAMLVDCGLDFKELKDPTLRAKRVADQQAAAAAAAGLGLNP</sequence>
<dbReference type="EMBL" id="ML119107">
    <property type="protein sequence ID" value="RPB17051.1"/>
    <property type="molecule type" value="Genomic_DNA"/>
</dbReference>
<evidence type="ECO:0000259" key="14">
    <source>
        <dbReference type="Pfam" id="PF16528"/>
    </source>
</evidence>
<dbReference type="InterPro" id="IPR042561">
    <property type="entry name" value="Exo84_C_1"/>
</dbReference>
<evidence type="ECO:0000256" key="8">
    <source>
        <dbReference type="ARBA" id="ARBA00023329"/>
    </source>
</evidence>
<evidence type="ECO:0000256" key="1">
    <source>
        <dbReference type="ARBA" id="ARBA00004398"/>
    </source>
</evidence>
<dbReference type="AlphaFoldDB" id="A0A3N4L8U5"/>
<keyword evidence="4" id="KW-0813">Transport</keyword>
<evidence type="ECO:0000256" key="12">
    <source>
        <dbReference type="SAM" id="Coils"/>
    </source>
</evidence>
<evidence type="ECO:0000256" key="4">
    <source>
        <dbReference type="ARBA" id="ARBA00022448"/>
    </source>
</evidence>
<evidence type="ECO:0000256" key="13">
    <source>
        <dbReference type="SAM" id="MobiDB-lite"/>
    </source>
</evidence>
<dbReference type="InterPro" id="IPR042560">
    <property type="entry name" value="Exo84_C_2"/>
</dbReference>
<dbReference type="Pfam" id="PF16528">
    <property type="entry name" value="Exo84_C"/>
    <property type="match status" value="1"/>
</dbReference>
<dbReference type="GO" id="GO:0030133">
    <property type="term" value="C:transport vesicle"/>
    <property type="evidence" value="ECO:0007669"/>
    <property type="project" value="UniProtKB-SubCell"/>
</dbReference>
<dbReference type="Gene3D" id="2.30.29.30">
    <property type="entry name" value="Pleckstrin-homology domain (PH domain)/Phosphotyrosine-binding domain (PTB)"/>
    <property type="match status" value="1"/>
</dbReference>
<proteinExistence type="inferred from homology"/>
<comment type="subunit">
    <text evidence="10">Component of the exocyst complex.</text>
</comment>
<dbReference type="Gene3D" id="1.20.58.1220">
    <property type="entry name" value="Exo84p, C-terminal helical domain"/>
    <property type="match status" value="1"/>
</dbReference>
<keyword evidence="6" id="KW-0653">Protein transport</keyword>
<dbReference type="Gene3D" id="1.20.58.1210">
    <property type="entry name" value="Exo84p, N-terminal helical domain"/>
    <property type="match status" value="1"/>
</dbReference>
<evidence type="ECO:0000256" key="3">
    <source>
        <dbReference type="ARBA" id="ARBA00021269"/>
    </source>
</evidence>
<comment type="subcellular location">
    <subcellularLocation>
        <location evidence="1">Cytoplasmic vesicle</location>
        <location evidence="1">Secretory vesicle</location>
    </subcellularLocation>
</comment>
<evidence type="ECO:0000313" key="15">
    <source>
        <dbReference type="EMBL" id="RPB17051.1"/>
    </source>
</evidence>
<dbReference type="GO" id="GO:0000145">
    <property type="term" value="C:exocyst"/>
    <property type="evidence" value="ECO:0007669"/>
    <property type="project" value="InterPro"/>
</dbReference>
<dbReference type="PANTHER" id="PTHR21426">
    <property type="entry name" value="EXOCYST COMPLEX COMPONENT 8"/>
    <property type="match status" value="1"/>
</dbReference>
<feature type="compositionally biased region" description="Pro residues" evidence="13">
    <location>
        <begin position="26"/>
        <end position="38"/>
    </location>
</feature>
<feature type="compositionally biased region" description="Polar residues" evidence="13">
    <location>
        <begin position="199"/>
        <end position="214"/>
    </location>
</feature>
<keyword evidence="7 12" id="KW-0175">Coiled coil</keyword>
<evidence type="ECO:0000256" key="2">
    <source>
        <dbReference type="ARBA" id="ARBA00007210"/>
    </source>
</evidence>
<protein>
    <recommendedName>
        <fullName evidence="3">Exocyst complex component EXO84</fullName>
    </recommendedName>
    <alternativeName>
        <fullName evidence="11">Exocyst complex component exo84</fullName>
    </alternativeName>
</protein>
<evidence type="ECO:0000256" key="7">
    <source>
        <dbReference type="ARBA" id="ARBA00023054"/>
    </source>
</evidence>
<dbReference type="STRING" id="1392247.A0A3N4L8U5"/>
<reference evidence="15 16" key="1">
    <citation type="journal article" date="2018" name="Nat. Ecol. Evol.">
        <title>Pezizomycetes genomes reveal the molecular basis of ectomycorrhizal truffle lifestyle.</title>
        <authorList>
            <person name="Murat C."/>
            <person name="Payen T."/>
            <person name="Noel B."/>
            <person name="Kuo A."/>
            <person name="Morin E."/>
            <person name="Chen J."/>
            <person name="Kohler A."/>
            <person name="Krizsan K."/>
            <person name="Balestrini R."/>
            <person name="Da Silva C."/>
            <person name="Montanini B."/>
            <person name="Hainaut M."/>
            <person name="Levati E."/>
            <person name="Barry K.W."/>
            <person name="Belfiori B."/>
            <person name="Cichocki N."/>
            <person name="Clum A."/>
            <person name="Dockter R.B."/>
            <person name="Fauchery L."/>
            <person name="Guy J."/>
            <person name="Iotti M."/>
            <person name="Le Tacon F."/>
            <person name="Lindquist E.A."/>
            <person name="Lipzen A."/>
            <person name="Malagnac F."/>
            <person name="Mello A."/>
            <person name="Molinier V."/>
            <person name="Miyauchi S."/>
            <person name="Poulain J."/>
            <person name="Riccioni C."/>
            <person name="Rubini A."/>
            <person name="Sitrit Y."/>
            <person name="Splivallo R."/>
            <person name="Traeger S."/>
            <person name="Wang M."/>
            <person name="Zifcakova L."/>
            <person name="Wipf D."/>
            <person name="Zambonelli A."/>
            <person name="Paolocci F."/>
            <person name="Nowrousian M."/>
            <person name="Ottonello S."/>
            <person name="Baldrian P."/>
            <person name="Spatafora J.W."/>
            <person name="Henrissat B."/>
            <person name="Nagy L.G."/>
            <person name="Aury J.M."/>
            <person name="Wincker P."/>
            <person name="Grigoriev I.V."/>
            <person name="Bonfante P."/>
            <person name="Martin F.M."/>
        </authorList>
    </citation>
    <scope>NUCLEOTIDE SEQUENCE [LARGE SCALE GENOMIC DNA]</scope>
    <source>
        <strain evidence="15 16">CCBAS932</strain>
    </source>
</reference>
<comment type="function">
    <text evidence="9">Involved in the secretory pathway as part of the exocyst complex which tethers secretory vesicles to the sites of exocytosis. Plays a role in both the assembly of the exocyst and the polarization of this complex to specific sites of the plasma membrane for exocytosis. Also involved in assembly of the spliceosome.</text>
</comment>
<gene>
    <name evidence="15" type="ORF">P167DRAFT_499774</name>
</gene>
<dbReference type="InterPro" id="IPR016159">
    <property type="entry name" value="Cullin_repeat-like_dom_sf"/>
</dbReference>
<name>A0A3N4L8U5_9PEZI</name>
<dbReference type="GO" id="GO:0006887">
    <property type="term" value="P:exocytosis"/>
    <property type="evidence" value="ECO:0007669"/>
    <property type="project" value="UniProtKB-KW"/>
</dbReference>
<keyword evidence="16" id="KW-1185">Reference proteome</keyword>
<dbReference type="GO" id="GO:0015031">
    <property type="term" value="P:protein transport"/>
    <property type="evidence" value="ECO:0007669"/>
    <property type="project" value="UniProtKB-KW"/>
</dbReference>
<feature type="coiled-coil region" evidence="12">
    <location>
        <begin position="135"/>
        <end position="198"/>
    </location>
</feature>
<organism evidence="15 16">
    <name type="scientific">Morchella conica CCBAS932</name>
    <dbReference type="NCBI Taxonomy" id="1392247"/>
    <lineage>
        <taxon>Eukaryota</taxon>
        <taxon>Fungi</taxon>
        <taxon>Dikarya</taxon>
        <taxon>Ascomycota</taxon>
        <taxon>Pezizomycotina</taxon>
        <taxon>Pezizomycetes</taxon>
        <taxon>Pezizales</taxon>
        <taxon>Morchellaceae</taxon>
        <taxon>Morchella</taxon>
    </lineage>
</organism>
<dbReference type="InterPro" id="IPR032403">
    <property type="entry name" value="Exo84_C"/>
</dbReference>
<dbReference type="SUPFAM" id="SSF50729">
    <property type="entry name" value="PH domain-like"/>
    <property type="match status" value="1"/>
</dbReference>
<dbReference type="OrthoDB" id="642193at2759"/>
<dbReference type="InterPro" id="IPR033961">
    <property type="entry name" value="Exo84"/>
</dbReference>
<dbReference type="Pfam" id="PF25345">
    <property type="entry name" value="PH_EXO84"/>
    <property type="match status" value="1"/>
</dbReference>
<dbReference type="PANTHER" id="PTHR21426:SF12">
    <property type="entry name" value="EXOCYST COMPLEX COMPONENT 8"/>
    <property type="match status" value="1"/>
</dbReference>
<dbReference type="Pfam" id="PF08700">
    <property type="entry name" value="VPS51_Exo84_N"/>
    <property type="match status" value="1"/>
</dbReference>
<accession>A0A3N4L8U5</accession>
<dbReference type="GO" id="GO:0006893">
    <property type="term" value="P:Golgi to plasma membrane transport"/>
    <property type="evidence" value="ECO:0007669"/>
    <property type="project" value="TreeGrafter"/>
</dbReference>